<comment type="caution">
    <text evidence="3">The sequence shown here is derived from an EMBL/GenBank/DDBJ whole genome shotgun (WGS) entry which is preliminary data.</text>
</comment>
<dbReference type="EMBL" id="REFV01000001">
    <property type="protein sequence ID" value="RMB64142.1"/>
    <property type="molecule type" value="Genomic_DNA"/>
</dbReference>
<organism evidence="3 4">
    <name type="scientific">Dokdonia sinensis</name>
    <dbReference type="NCBI Taxonomy" id="2479847"/>
    <lineage>
        <taxon>Bacteria</taxon>
        <taxon>Pseudomonadati</taxon>
        <taxon>Bacteroidota</taxon>
        <taxon>Flavobacteriia</taxon>
        <taxon>Flavobacteriales</taxon>
        <taxon>Flavobacteriaceae</taxon>
        <taxon>Dokdonia</taxon>
    </lineage>
</organism>
<dbReference type="Gene3D" id="3.40.50.12370">
    <property type="match status" value="1"/>
</dbReference>
<sequence>MKNILLLTDFSSKSDNAHKYAMQFHKWQQCTFYLMSIQKIWEYTMDDLMVANPKDDLNTALLGDNKSKLKATKARLRKQYTGEDFTFKSSVDYDVFTDAINQAVNEYEIELIVCGTDGKTGVVETIFSSHTLRIIRKVDCPVLVIPEGVEFQKPSSIQYLLDYDDVFEMCGKEPLIQIVRKFKSNIDVLRLTFGYDMEPRECEQEHKEIQKFFPSNPVTYHTYIDQDPVRVIQVRQQTAPAQLQVLSAHKQTFLERIFSNSHLSQIVNSSTIPLLILRDCNS</sequence>
<dbReference type="Proteomes" id="UP000281985">
    <property type="component" value="Unassembled WGS sequence"/>
</dbReference>
<evidence type="ECO:0000256" key="1">
    <source>
        <dbReference type="ARBA" id="ARBA00008791"/>
    </source>
</evidence>
<accession>A0A3M0GN32</accession>
<name>A0A3M0GN32_9FLAO</name>
<dbReference type="CDD" id="cd00293">
    <property type="entry name" value="USP-like"/>
    <property type="match status" value="1"/>
</dbReference>
<dbReference type="PRINTS" id="PR01438">
    <property type="entry name" value="UNVRSLSTRESS"/>
</dbReference>
<comment type="similarity">
    <text evidence="1">Belongs to the universal stress protein A family.</text>
</comment>
<dbReference type="OrthoDB" id="9788959at2"/>
<proteinExistence type="inferred from homology"/>
<evidence type="ECO:0000313" key="3">
    <source>
        <dbReference type="EMBL" id="RMB64142.1"/>
    </source>
</evidence>
<dbReference type="RefSeq" id="WP_121915938.1">
    <property type="nucleotide sequence ID" value="NZ_REFV01000001.1"/>
</dbReference>
<dbReference type="InterPro" id="IPR006015">
    <property type="entry name" value="Universal_stress_UspA"/>
</dbReference>
<dbReference type="SUPFAM" id="SSF52402">
    <property type="entry name" value="Adenine nucleotide alpha hydrolases-like"/>
    <property type="match status" value="2"/>
</dbReference>
<feature type="domain" description="UspA" evidence="2">
    <location>
        <begin position="1"/>
        <end position="146"/>
    </location>
</feature>
<protein>
    <submittedName>
        <fullName evidence="3">Universal stress protein</fullName>
    </submittedName>
</protein>
<dbReference type="Pfam" id="PF00582">
    <property type="entry name" value="Usp"/>
    <property type="match status" value="1"/>
</dbReference>
<reference evidence="3 4" key="1">
    <citation type="submission" date="2018-10" db="EMBL/GenBank/DDBJ databases">
        <title>Dokdonia luteus sp. nov., isolated from sea water.</title>
        <authorList>
            <person name="Zhou L.Y."/>
            <person name="Du Z.J."/>
        </authorList>
    </citation>
    <scope>NUCLEOTIDE SEQUENCE [LARGE SCALE GENOMIC DNA]</scope>
    <source>
        <strain evidence="3 4">SH27</strain>
    </source>
</reference>
<dbReference type="InterPro" id="IPR006016">
    <property type="entry name" value="UspA"/>
</dbReference>
<dbReference type="PANTHER" id="PTHR46268:SF22">
    <property type="entry name" value="SENSOR PROTEIN KDPD-RELATED"/>
    <property type="match status" value="1"/>
</dbReference>
<evidence type="ECO:0000259" key="2">
    <source>
        <dbReference type="Pfam" id="PF00582"/>
    </source>
</evidence>
<gene>
    <name evidence="3" type="ORF">EAX61_01835</name>
</gene>
<dbReference type="AlphaFoldDB" id="A0A3M0GN32"/>
<dbReference type="PANTHER" id="PTHR46268">
    <property type="entry name" value="STRESS RESPONSE PROTEIN NHAX"/>
    <property type="match status" value="1"/>
</dbReference>
<keyword evidence="4" id="KW-1185">Reference proteome</keyword>
<evidence type="ECO:0000313" key="4">
    <source>
        <dbReference type="Proteomes" id="UP000281985"/>
    </source>
</evidence>